<dbReference type="InterPro" id="IPR015422">
    <property type="entry name" value="PyrdxlP-dep_Trfase_small"/>
</dbReference>
<name>A0A1G2PIZ2_TERXR</name>
<dbReference type="Pfam" id="PF00266">
    <property type="entry name" value="Aminotran_5"/>
    <property type="match status" value="1"/>
</dbReference>
<accession>A0A1G2PIZ2</accession>
<dbReference type="Gene3D" id="3.40.640.10">
    <property type="entry name" value="Type I PLP-dependent aspartate aminotransferase-like (Major domain)"/>
    <property type="match status" value="1"/>
</dbReference>
<evidence type="ECO:0000256" key="5">
    <source>
        <dbReference type="ARBA" id="ARBA00022898"/>
    </source>
</evidence>
<dbReference type="PANTHER" id="PTHR43586:SF8">
    <property type="entry name" value="CYSTEINE DESULFURASE 1, CHLOROPLASTIC"/>
    <property type="match status" value="1"/>
</dbReference>
<dbReference type="Gene3D" id="3.90.1150.10">
    <property type="entry name" value="Aspartate Aminotransferase, domain 1"/>
    <property type="match status" value="1"/>
</dbReference>
<feature type="non-terminal residue" evidence="10">
    <location>
        <position position="1"/>
    </location>
</feature>
<keyword evidence="5 8" id="KW-0663">Pyridoxal phosphate</keyword>
<comment type="cofactor">
    <cofactor evidence="1 7">
        <name>pyridoxal 5'-phosphate</name>
        <dbReference type="ChEBI" id="CHEBI:597326"/>
    </cofactor>
</comment>
<evidence type="ECO:0000256" key="7">
    <source>
        <dbReference type="RuleBase" id="RU004504"/>
    </source>
</evidence>
<evidence type="ECO:0000259" key="9">
    <source>
        <dbReference type="Pfam" id="PF00266"/>
    </source>
</evidence>
<dbReference type="GO" id="GO:0031071">
    <property type="term" value="F:cysteine desulfurase activity"/>
    <property type="evidence" value="ECO:0007669"/>
    <property type="project" value="UniProtKB-UniRule"/>
</dbReference>
<dbReference type="PROSITE" id="PS00595">
    <property type="entry name" value="AA_TRANSFER_CLASS_5"/>
    <property type="match status" value="1"/>
</dbReference>
<dbReference type="InterPro" id="IPR000192">
    <property type="entry name" value="Aminotrans_V_dom"/>
</dbReference>
<proteinExistence type="inferred from homology"/>
<evidence type="ECO:0000256" key="4">
    <source>
        <dbReference type="ARBA" id="ARBA00022679"/>
    </source>
</evidence>
<comment type="catalytic activity">
    <reaction evidence="6 8">
        <text>(sulfur carrier)-H + L-cysteine = (sulfur carrier)-SH + L-alanine</text>
        <dbReference type="Rhea" id="RHEA:43892"/>
        <dbReference type="Rhea" id="RHEA-COMP:14737"/>
        <dbReference type="Rhea" id="RHEA-COMP:14739"/>
        <dbReference type="ChEBI" id="CHEBI:29917"/>
        <dbReference type="ChEBI" id="CHEBI:35235"/>
        <dbReference type="ChEBI" id="CHEBI:57972"/>
        <dbReference type="ChEBI" id="CHEBI:64428"/>
        <dbReference type="EC" id="2.8.1.7"/>
    </reaction>
</comment>
<dbReference type="NCBIfam" id="TIGR01979">
    <property type="entry name" value="sufS"/>
    <property type="match status" value="1"/>
</dbReference>
<dbReference type="Proteomes" id="UP000178690">
    <property type="component" value="Unassembled WGS sequence"/>
</dbReference>
<dbReference type="CDD" id="cd06453">
    <property type="entry name" value="SufS_like"/>
    <property type="match status" value="1"/>
</dbReference>
<comment type="function">
    <text evidence="8">Catalyzes the removal of elemental sulfur and selenium atoms from L-cysteine, L-cystine, L-selenocysteine, and L-selenocystine to produce L-alanine.</text>
</comment>
<dbReference type="InterPro" id="IPR015421">
    <property type="entry name" value="PyrdxlP-dep_Trfase_major"/>
</dbReference>
<comment type="similarity">
    <text evidence="2 8">Belongs to the class-V pyridoxal-phosphate-dependent aminotransferase family. Csd subfamily.</text>
</comment>
<organism evidence="10 11">
    <name type="scientific">Terrybacteria sp. (strain RIFCSPHIGHO2_01_FULL_58_15)</name>
    <dbReference type="NCBI Taxonomy" id="1802363"/>
    <lineage>
        <taxon>Bacteria</taxon>
        <taxon>Candidatus Terryibacteriota</taxon>
    </lineage>
</organism>
<reference evidence="10 11" key="1">
    <citation type="journal article" date="2016" name="Nat. Commun.">
        <title>Thousands of microbial genomes shed light on interconnected biogeochemical processes in an aquifer system.</title>
        <authorList>
            <person name="Anantharaman K."/>
            <person name="Brown C.T."/>
            <person name="Hug L.A."/>
            <person name="Sharon I."/>
            <person name="Castelle C.J."/>
            <person name="Probst A.J."/>
            <person name="Thomas B.C."/>
            <person name="Singh A."/>
            <person name="Wilkins M.J."/>
            <person name="Karaoz U."/>
            <person name="Brodie E.L."/>
            <person name="Williams K.H."/>
            <person name="Hubbard S.S."/>
            <person name="Banfield J.F."/>
        </authorList>
    </citation>
    <scope>NUCLEOTIDE SEQUENCE [LARGE SCALE GENOMIC DNA]</scope>
    <source>
        <strain evidence="11">RIFCSPHIGHO2_01_FULL_58_15</strain>
    </source>
</reference>
<dbReference type="EMBL" id="MHST01000022">
    <property type="protein sequence ID" value="OHA48298.1"/>
    <property type="molecule type" value="Genomic_DNA"/>
</dbReference>
<evidence type="ECO:0000313" key="10">
    <source>
        <dbReference type="EMBL" id="OHA48298.1"/>
    </source>
</evidence>
<dbReference type="GO" id="GO:0006534">
    <property type="term" value="P:cysteine metabolic process"/>
    <property type="evidence" value="ECO:0007669"/>
    <property type="project" value="UniProtKB-UniRule"/>
</dbReference>
<dbReference type="AlphaFoldDB" id="A0A1G2PIZ2"/>
<dbReference type="SUPFAM" id="SSF53383">
    <property type="entry name" value="PLP-dependent transferases"/>
    <property type="match status" value="1"/>
</dbReference>
<dbReference type="EC" id="2.8.1.7" evidence="3 8"/>
<dbReference type="InterPro" id="IPR015424">
    <property type="entry name" value="PyrdxlP-dep_Trfase"/>
</dbReference>
<evidence type="ECO:0000256" key="2">
    <source>
        <dbReference type="ARBA" id="ARBA00010447"/>
    </source>
</evidence>
<dbReference type="PANTHER" id="PTHR43586">
    <property type="entry name" value="CYSTEINE DESULFURASE"/>
    <property type="match status" value="1"/>
</dbReference>
<keyword evidence="4 8" id="KW-0808">Transferase</keyword>
<dbReference type="GO" id="GO:0030170">
    <property type="term" value="F:pyridoxal phosphate binding"/>
    <property type="evidence" value="ECO:0007669"/>
    <property type="project" value="UniProtKB-UniRule"/>
</dbReference>
<gene>
    <name evidence="10" type="ORF">A2682_01750</name>
</gene>
<dbReference type="STRING" id="1802363.A2682_01750"/>
<dbReference type="InterPro" id="IPR010970">
    <property type="entry name" value="Cys_dSase_SufS"/>
</dbReference>
<evidence type="ECO:0000256" key="6">
    <source>
        <dbReference type="ARBA" id="ARBA00050776"/>
    </source>
</evidence>
<sequence>PLTYLDTAATAQKPDAVIRAMEHFLSHENAPVHRALYPIGERATARFEGVRAQVSAFLGGKDPGEIVFTRNATEGFNLVAQAWGRAHVRKGDEILVSIMEHHANFVPWLMLAKEKGAKLVVVNMTRDGLLDLRDLQGKLSSRTKAVALVHASNVLGIVNPIAEVAQLLERHTLHLRAKEAPLFVVDAAQSAPHMPIDVKRLGCDILSFSGHKLYGPTGVGVLWGRRELLEAMPPFLTGGQMIREVTLQHAIWNEVPQKFEAGSPDVAGVIGLGSAINYLSRIGWRRIVAHERKLMAEALRRFTAPQIRRYVRVYGPKRAAQRSSVIAFMVAGVHPHDVATLLAEEGIAIRAGHHCAMPLHQRLGVAATARMSFGLYNDEEDLERFFAALTKRVLPLAIQETP</sequence>
<feature type="domain" description="Aminotransferase class V" evidence="9">
    <location>
        <begin position="3"/>
        <end position="385"/>
    </location>
</feature>
<evidence type="ECO:0000313" key="11">
    <source>
        <dbReference type="Proteomes" id="UP000178690"/>
    </source>
</evidence>
<comment type="caution">
    <text evidence="10">The sequence shown here is derived from an EMBL/GenBank/DDBJ whole genome shotgun (WGS) entry which is preliminary data.</text>
</comment>
<evidence type="ECO:0000256" key="3">
    <source>
        <dbReference type="ARBA" id="ARBA00012239"/>
    </source>
</evidence>
<evidence type="ECO:0000256" key="1">
    <source>
        <dbReference type="ARBA" id="ARBA00001933"/>
    </source>
</evidence>
<evidence type="ECO:0000256" key="8">
    <source>
        <dbReference type="RuleBase" id="RU004506"/>
    </source>
</evidence>
<protein>
    <recommendedName>
        <fullName evidence="3 8">Cysteine desulfurase</fullName>
        <ecNumber evidence="3 8">2.8.1.7</ecNumber>
    </recommendedName>
</protein>
<dbReference type="InterPro" id="IPR020578">
    <property type="entry name" value="Aminotrans_V_PyrdxlP_BS"/>
</dbReference>